<evidence type="ECO:0000313" key="2">
    <source>
        <dbReference type="EMBL" id="KAK1624341.1"/>
    </source>
</evidence>
<gene>
    <name evidence="2" type="ORF">BDP81DRAFT_398439</name>
</gene>
<evidence type="ECO:0000313" key="3">
    <source>
        <dbReference type="Proteomes" id="UP001243989"/>
    </source>
</evidence>
<dbReference type="Proteomes" id="UP001243989">
    <property type="component" value="Unassembled WGS sequence"/>
</dbReference>
<dbReference type="EMBL" id="JAHMHQ010000024">
    <property type="protein sequence ID" value="KAK1624341.1"/>
    <property type="molecule type" value="Genomic_DNA"/>
</dbReference>
<comment type="caution">
    <text evidence="2">The sequence shown here is derived from an EMBL/GenBank/DDBJ whole genome shotgun (WGS) entry which is preliminary data.</text>
</comment>
<reference evidence="2" key="1">
    <citation type="submission" date="2021-06" db="EMBL/GenBank/DDBJ databases">
        <title>Comparative genomics, transcriptomics and evolutionary studies reveal genomic signatures of adaptation to plant cell wall in hemibiotrophic fungi.</title>
        <authorList>
            <consortium name="DOE Joint Genome Institute"/>
            <person name="Baroncelli R."/>
            <person name="Diaz J.F."/>
            <person name="Benocci T."/>
            <person name="Peng M."/>
            <person name="Battaglia E."/>
            <person name="Haridas S."/>
            <person name="Andreopoulos W."/>
            <person name="Labutti K."/>
            <person name="Pangilinan J."/>
            <person name="Floch G.L."/>
            <person name="Makela M.R."/>
            <person name="Henrissat B."/>
            <person name="Grigoriev I.V."/>
            <person name="Crouch J.A."/>
            <person name="De Vries R.P."/>
            <person name="Sukno S.A."/>
            <person name="Thon M.R."/>
        </authorList>
    </citation>
    <scope>NUCLEOTIDE SEQUENCE</scope>
    <source>
        <strain evidence="2">CBS 102054</strain>
    </source>
</reference>
<name>A0AAI9ZH28_9PEZI</name>
<evidence type="ECO:0000256" key="1">
    <source>
        <dbReference type="SAM" id="SignalP"/>
    </source>
</evidence>
<proteinExistence type="predicted"/>
<dbReference type="AlphaFoldDB" id="A0AAI9ZH28"/>
<keyword evidence="1" id="KW-0732">Signal</keyword>
<protein>
    <submittedName>
        <fullName evidence="2">Uncharacterized protein</fullName>
    </submittedName>
</protein>
<accession>A0AAI9ZH28</accession>
<organism evidence="2 3">
    <name type="scientific">Colletotrichum phormii</name>
    <dbReference type="NCBI Taxonomy" id="359342"/>
    <lineage>
        <taxon>Eukaryota</taxon>
        <taxon>Fungi</taxon>
        <taxon>Dikarya</taxon>
        <taxon>Ascomycota</taxon>
        <taxon>Pezizomycotina</taxon>
        <taxon>Sordariomycetes</taxon>
        <taxon>Hypocreomycetidae</taxon>
        <taxon>Glomerellales</taxon>
        <taxon>Glomerellaceae</taxon>
        <taxon>Colletotrichum</taxon>
        <taxon>Colletotrichum acutatum species complex</taxon>
    </lineage>
</organism>
<sequence>MRSSVAWSLAVLPLAIVAYFTDLPAAFNDTPARWAYVSYGDPSVAVLPGSFNRSAMDALYKGHATDPELEKRNAFLNTTNFIAYDERFMDILGPKATITQAGDGVDVIDPVSGLALGTVRVGGGSNLAVNMAFGENELWIVGRGGVWHVTGVAERLD</sequence>
<dbReference type="RefSeq" id="XP_060440336.1">
    <property type="nucleotide sequence ID" value="XM_060588459.1"/>
</dbReference>
<feature type="signal peptide" evidence="1">
    <location>
        <begin position="1"/>
        <end position="26"/>
    </location>
</feature>
<dbReference type="GeneID" id="85473321"/>
<feature type="chain" id="PRO_5042519463" evidence="1">
    <location>
        <begin position="27"/>
        <end position="157"/>
    </location>
</feature>
<keyword evidence="3" id="KW-1185">Reference proteome</keyword>